<comment type="caution">
    <text evidence="1">The sequence shown here is derived from an EMBL/GenBank/DDBJ whole genome shotgun (WGS) entry which is preliminary data.</text>
</comment>
<gene>
    <name evidence="1" type="ORF">S03H2_48805</name>
</gene>
<name>X1HAY4_9ZZZZ</name>
<dbReference type="AlphaFoldDB" id="X1HAY4"/>
<protein>
    <submittedName>
        <fullName evidence="1">Uncharacterized protein</fullName>
    </submittedName>
</protein>
<proteinExistence type="predicted"/>
<reference evidence="1" key="1">
    <citation type="journal article" date="2014" name="Front. Microbiol.">
        <title>High frequency of phylogenetically diverse reductive dehalogenase-homologous genes in deep subseafloor sedimentary metagenomes.</title>
        <authorList>
            <person name="Kawai M."/>
            <person name="Futagami T."/>
            <person name="Toyoda A."/>
            <person name="Takaki Y."/>
            <person name="Nishi S."/>
            <person name="Hori S."/>
            <person name="Arai W."/>
            <person name="Tsubouchi T."/>
            <person name="Morono Y."/>
            <person name="Uchiyama I."/>
            <person name="Ito T."/>
            <person name="Fujiyama A."/>
            <person name="Inagaki F."/>
            <person name="Takami H."/>
        </authorList>
    </citation>
    <scope>NUCLEOTIDE SEQUENCE</scope>
    <source>
        <strain evidence="1">Expedition CK06-06</strain>
    </source>
</reference>
<feature type="non-terminal residue" evidence="1">
    <location>
        <position position="1"/>
    </location>
</feature>
<accession>X1HAY4</accession>
<sequence>DSVILKDLEEMSHGKLKVPDDFQLTNSKELLSKPRKKKYRKK</sequence>
<evidence type="ECO:0000313" key="1">
    <source>
        <dbReference type="EMBL" id="GAH67366.1"/>
    </source>
</evidence>
<dbReference type="EMBL" id="BARU01030797">
    <property type="protein sequence ID" value="GAH67366.1"/>
    <property type="molecule type" value="Genomic_DNA"/>
</dbReference>
<organism evidence="1">
    <name type="scientific">marine sediment metagenome</name>
    <dbReference type="NCBI Taxonomy" id="412755"/>
    <lineage>
        <taxon>unclassified sequences</taxon>
        <taxon>metagenomes</taxon>
        <taxon>ecological metagenomes</taxon>
    </lineage>
</organism>